<keyword evidence="4" id="KW-1185">Reference proteome</keyword>
<gene>
    <name evidence="3" type="ORF">DSTB1V02_LOCUS1106</name>
</gene>
<dbReference type="Proteomes" id="UP000677054">
    <property type="component" value="Unassembled WGS sequence"/>
</dbReference>
<accession>A0A7R9A336</accession>
<protein>
    <submittedName>
        <fullName evidence="3">Uncharacterized protein</fullName>
    </submittedName>
</protein>
<dbReference type="EMBL" id="CAJPEV010000097">
    <property type="protein sequence ID" value="CAG0880500.1"/>
    <property type="molecule type" value="Genomic_DNA"/>
</dbReference>
<keyword evidence="1" id="KW-0175">Coiled coil</keyword>
<feature type="coiled-coil region" evidence="1">
    <location>
        <begin position="26"/>
        <end position="81"/>
    </location>
</feature>
<reference evidence="3" key="1">
    <citation type="submission" date="2020-11" db="EMBL/GenBank/DDBJ databases">
        <authorList>
            <person name="Tran Van P."/>
        </authorList>
    </citation>
    <scope>NUCLEOTIDE SEQUENCE</scope>
</reference>
<feature type="region of interest" description="Disordered" evidence="2">
    <location>
        <begin position="312"/>
        <end position="419"/>
    </location>
</feature>
<evidence type="ECO:0000256" key="2">
    <source>
        <dbReference type="SAM" id="MobiDB-lite"/>
    </source>
</evidence>
<feature type="coiled-coil region" evidence="1">
    <location>
        <begin position="262"/>
        <end position="296"/>
    </location>
</feature>
<evidence type="ECO:0000313" key="4">
    <source>
        <dbReference type="Proteomes" id="UP000677054"/>
    </source>
</evidence>
<feature type="compositionally biased region" description="Basic and acidic residues" evidence="2">
    <location>
        <begin position="377"/>
        <end position="394"/>
    </location>
</feature>
<feature type="region of interest" description="Disordered" evidence="2">
    <location>
        <begin position="220"/>
        <end position="253"/>
    </location>
</feature>
<dbReference type="EMBL" id="LR899614">
    <property type="protein sequence ID" value="CAD7241104.1"/>
    <property type="molecule type" value="Genomic_DNA"/>
</dbReference>
<feature type="compositionally biased region" description="Basic and acidic residues" evidence="2">
    <location>
        <begin position="343"/>
        <end position="358"/>
    </location>
</feature>
<sequence length="419" mass="47254">MQKTATSTQTHNVHSQVVSMFIENLYQEVDLEREEQRVKMEILAKELEFMKCKVREDDVLIKELQSSAACSQEMVAELTNTLHFFSPLAVENEKLRKQQEDDKNKATTRETELMGEMLTLRSALDREKLEFNNRLQEVIDGHLVEVAALKDGLAQEMTKQEAKFKAFMKEKEEEVCAMKRQLQEKLSGLEKQFALGERKSVGFAQGGRATSRIFASRCSVSPAEPESVAQEQDRTPEDAPGPTRAATPLSRDNGFANSLEQVSAMEAIIERLNHDLQKAEEKYAKLEEEKAKAALDYEFRIRRMNLEMERASVQHKTMNATSAPTIFKPRAPSSGLRPNVAPRGERKVSFNLSEHEAGSGKSKRGHGARNVKPGGHHPLESRKQPDESKGRDGQSRAAETGRQLYVQPQTLLEPDDEMS</sequence>
<evidence type="ECO:0000313" key="3">
    <source>
        <dbReference type="EMBL" id="CAD7241104.1"/>
    </source>
</evidence>
<name>A0A7R9A336_9CRUS</name>
<dbReference type="AlphaFoldDB" id="A0A7R9A336"/>
<feature type="compositionally biased region" description="Polar residues" evidence="2">
    <location>
        <begin position="314"/>
        <end position="324"/>
    </location>
</feature>
<proteinExistence type="predicted"/>
<evidence type="ECO:0000256" key="1">
    <source>
        <dbReference type="SAM" id="Coils"/>
    </source>
</evidence>
<feature type="coiled-coil region" evidence="1">
    <location>
        <begin position="172"/>
        <end position="199"/>
    </location>
</feature>
<organism evidence="3">
    <name type="scientific">Darwinula stevensoni</name>
    <dbReference type="NCBI Taxonomy" id="69355"/>
    <lineage>
        <taxon>Eukaryota</taxon>
        <taxon>Metazoa</taxon>
        <taxon>Ecdysozoa</taxon>
        <taxon>Arthropoda</taxon>
        <taxon>Crustacea</taxon>
        <taxon>Oligostraca</taxon>
        <taxon>Ostracoda</taxon>
        <taxon>Podocopa</taxon>
        <taxon>Podocopida</taxon>
        <taxon>Darwinulocopina</taxon>
        <taxon>Darwinuloidea</taxon>
        <taxon>Darwinulidae</taxon>
        <taxon>Darwinula</taxon>
    </lineage>
</organism>